<dbReference type="Proteomes" id="UP000053989">
    <property type="component" value="Unassembled WGS sequence"/>
</dbReference>
<proteinExistence type="predicted"/>
<evidence type="ECO:0000313" key="3">
    <source>
        <dbReference type="Proteomes" id="UP000053989"/>
    </source>
</evidence>
<keyword evidence="3" id="KW-1185">Reference proteome</keyword>
<dbReference type="Gene3D" id="3.30.900.20">
    <property type="match status" value="1"/>
</dbReference>
<name>A0A0C2ZGK0_9AGAM</name>
<protein>
    <submittedName>
        <fullName evidence="2">Uncharacterized protein</fullName>
    </submittedName>
</protein>
<accession>A0A0C2ZGK0</accession>
<feature type="compositionally biased region" description="Low complexity" evidence="1">
    <location>
        <begin position="168"/>
        <end position="181"/>
    </location>
</feature>
<evidence type="ECO:0000256" key="1">
    <source>
        <dbReference type="SAM" id="MobiDB-lite"/>
    </source>
</evidence>
<dbReference type="EMBL" id="KN822058">
    <property type="protein sequence ID" value="KIM60793.1"/>
    <property type="molecule type" value="Genomic_DNA"/>
</dbReference>
<gene>
    <name evidence="2" type="ORF">SCLCIDRAFT_123340</name>
</gene>
<feature type="compositionally biased region" description="Low complexity" evidence="1">
    <location>
        <begin position="189"/>
        <end position="201"/>
    </location>
</feature>
<feature type="compositionally biased region" description="Basic and acidic residues" evidence="1">
    <location>
        <begin position="149"/>
        <end position="167"/>
    </location>
</feature>
<dbReference type="STRING" id="1036808.A0A0C2ZGK0"/>
<dbReference type="HOGENOM" id="CLU_035340_1_0_1"/>
<dbReference type="AlphaFoldDB" id="A0A0C2ZGK0"/>
<sequence>MIANVVLDADTVTHNMATRLSTCSLGHVLFLKNQVPFPVVQLARMPRSDASSRAAKMKQDLITSFDTLASHLYTTFIALSTSLALRDTAKPEHIVPVPATSSSRTGRVFMAIVLGPTIGTAKARVILGIDGFEVKMWGMAEDTVLDGTVERDSGESGADTDKSDHVSSSESDSNDTQSTGSSPPPSRSPSPSLSSSTSSSSDIPDRPDNTRTPPQDPLRAAERLLSQTLASAWAEDTNGQGLASEMAPTHTHILIRAPRRFTHPSWTQRQNISGAMDAALDAFLFESGEVVHSEGVDATTNSAGARTRKQKKGRVEGVWIRARGDWDGDGDGNGEVAEEDEWIWWSWDGKLSGFADW</sequence>
<dbReference type="InParanoid" id="A0A0C2ZGK0"/>
<dbReference type="InterPro" id="IPR053729">
    <property type="entry name" value="MAD2L1BP_domain_sf"/>
</dbReference>
<dbReference type="OrthoDB" id="2387165at2759"/>
<evidence type="ECO:0000313" key="2">
    <source>
        <dbReference type="EMBL" id="KIM60793.1"/>
    </source>
</evidence>
<feature type="region of interest" description="Disordered" evidence="1">
    <location>
        <begin position="149"/>
        <end position="216"/>
    </location>
</feature>
<reference evidence="3" key="2">
    <citation type="submission" date="2015-01" db="EMBL/GenBank/DDBJ databases">
        <title>Evolutionary Origins and Diversification of the Mycorrhizal Mutualists.</title>
        <authorList>
            <consortium name="DOE Joint Genome Institute"/>
            <consortium name="Mycorrhizal Genomics Consortium"/>
            <person name="Kohler A."/>
            <person name="Kuo A."/>
            <person name="Nagy L.G."/>
            <person name="Floudas D."/>
            <person name="Copeland A."/>
            <person name="Barry K.W."/>
            <person name="Cichocki N."/>
            <person name="Veneault-Fourrey C."/>
            <person name="LaButti K."/>
            <person name="Lindquist E.A."/>
            <person name="Lipzen A."/>
            <person name="Lundell T."/>
            <person name="Morin E."/>
            <person name="Murat C."/>
            <person name="Riley R."/>
            <person name="Ohm R."/>
            <person name="Sun H."/>
            <person name="Tunlid A."/>
            <person name="Henrissat B."/>
            <person name="Grigoriev I.V."/>
            <person name="Hibbett D.S."/>
            <person name="Martin F."/>
        </authorList>
    </citation>
    <scope>NUCLEOTIDE SEQUENCE [LARGE SCALE GENOMIC DNA]</scope>
    <source>
        <strain evidence="3">Foug A</strain>
    </source>
</reference>
<reference evidence="2 3" key="1">
    <citation type="submission" date="2014-04" db="EMBL/GenBank/DDBJ databases">
        <authorList>
            <consortium name="DOE Joint Genome Institute"/>
            <person name="Kuo A."/>
            <person name="Kohler A."/>
            <person name="Nagy L.G."/>
            <person name="Floudas D."/>
            <person name="Copeland A."/>
            <person name="Barry K.W."/>
            <person name="Cichocki N."/>
            <person name="Veneault-Fourrey C."/>
            <person name="LaButti K."/>
            <person name="Lindquist E.A."/>
            <person name="Lipzen A."/>
            <person name="Lundell T."/>
            <person name="Morin E."/>
            <person name="Murat C."/>
            <person name="Sun H."/>
            <person name="Tunlid A."/>
            <person name="Henrissat B."/>
            <person name="Grigoriev I.V."/>
            <person name="Hibbett D.S."/>
            <person name="Martin F."/>
            <person name="Nordberg H.P."/>
            <person name="Cantor M.N."/>
            <person name="Hua S.X."/>
        </authorList>
    </citation>
    <scope>NUCLEOTIDE SEQUENCE [LARGE SCALE GENOMIC DNA]</scope>
    <source>
        <strain evidence="2 3">Foug A</strain>
    </source>
</reference>
<organism evidence="2 3">
    <name type="scientific">Scleroderma citrinum Foug A</name>
    <dbReference type="NCBI Taxonomy" id="1036808"/>
    <lineage>
        <taxon>Eukaryota</taxon>
        <taxon>Fungi</taxon>
        <taxon>Dikarya</taxon>
        <taxon>Basidiomycota</taxon>
        <taxon>Agaricomycotina</taxon>
        <taxon>Agaricomycetes</taxon>
        <taxon>Agaricomycetidae</taxon>
        <taxon>Boletales</taxon>
        <taxon>Sclerodermatineae</taxon>
        <taxon>Sclerodermataceae</taxon>
        <taxon>Scleroderma</taxon>
    </lineage>
</organism>